<sequence>MLTFNPPIEDRTTKQLLLIVGSPNAWDESAIEQAQLELTLRNVDESEIKHAKHQSKQKVRLQDLKRAKESYSFFDFIFEPSTFIEVIVSWELRKDGYLRKADQQRWLRPIFILVMIMIIVILSL</sequence>
<dbReference type="EMBL" id="CP061171">
    <property type="protein sequence ID" value="QNR85575.1"/>
    <property type="molecule type" value="Genomic_DNA"/>
</dbReference>
<proteinExistence type="predicted"/>
<feature type="transmembrane region" description="Helical" evidence="1">
    <location>
        <begin position="106"/>
        <end position="123"/>
    </location>
</feature>
<dbReference type="Proteomes" id="UP000516439">
    <property type="component" value="Chromosome"/>
</dbReference>
<evidence type="ECO:0000313" key="3">
    <source>
        <dbReference type="Proteomes" id="UP000516439"/>
    </source>
</evidence>
<reference evidence="2 3" key="1">
    <citation type="submission" date="2020-09" db="EMBL/GenBank/DDBJ databases">
        <title>Pedobacter sp. SW-16 isolated from soil near Yeocheon.</title>
        <authorList>
            <person name="Im H.S."/>
            <person name="Joung Y."/>
            <person name="Lee S.-S."/>
        </authorList>
    </citation>
    <scope>NUCLEOTIDE SEQUENCE [LARGE SCALE GENOMIC DNA]</scope>
    <source>
        <strain evidence="2 3">SW-16</strain>
    </source>
</reference>
<name>A0ABX6TQA9_9SPHI</name>
<dbReference type="RefSeq" id="WP_190327979.1">
    <property type="nucleotide sequence ID" value="NZ_CP061171.1"/>
</dbReference>
<evidence type="ECO:0000256" key="1">
    <source>
        <dbReference type="SAM" id="Phobius"/>
    </source>
</evidence>
<keyword evidence="1" id="KW-1133">Transmembrane helix</keyword>
<evidence type="ECO:0000313" key="2">
    <source>
        <dbReference type="EMBL" id="QNR85575.1"/>
    </source>
</evidence>
<gene>
    <name evidence="2" type="ORF">H9N25_03610</name>
</gene>
<accession>A0ABX6TQA9</accession>
<keyword evidence="3" id="KW-1185">Reference proteome</keyword>
<organism evidence="2 3">
    <name type="scientific">Pedobacter riviphilus</name>
    <dbReference type="NCBI Taxonomy" id="2766984"/>
    <lineage>
        <taxon>Bacteria</taxon>
        <taxon>Pseudomonadati</taxon>
        <taxon>Bacteroidota</taxon>
        <taxon>Sphingobacteriia</taxon>
        <taxon>Sphingobacteriales</taxon>
        <taxon>Sphingobacteriaceae</taxon>
        <taxon>Pedobacter</taxon>
    </lineage>
</organism>
<keyword evidence="1" id="KW-0812">Transmembrane</keyword>
<protein>
    <submittedName>
        <fullName evidence="2">Uncharacterized protein</fullName>
    </submittedName>
</protein>
<keyword evidence="1" id="KW-0472">Membrane</keyword>